<dbReference type="SUPFAM" id="SSF57667">
    <property type="entry name" value="beta-beta-alpha zinc fingers"/>
    <property type="match status" value="3"/>
</dbReference>
<dbReference type="Proteomes" id="UP001652740">
    <property type="component" value="Unplaced"/>
</dbReference>
<evidence type="ECO:0000256" key="5">
    <source>
        <dbReference type="PROSITE-ProRule" id="PRU00042"/>
    </source>
</evidence>
<dbReference type="PROSITE" id="PS00028">
    <property type="entry name" value="ZINC_FINGER_C2H2_1"/>
    <property type="match status" value="3"/>
</dbReference>
<keyword evidence="7" id="KW-1185">Reference proteome</keyword>
<feature type="domain" description="C2H2-type" evidence="6">
    <location>
        <begin position="105"/>
        <end position="127"/>
    </location>
</feature>
<evidence type="ECO:0000256" key="2">
    <source>
        <dbReference type="ARBA" id="ARBA00022737"/>
    </source>
</evidence>
<keyword evidence="3 5" id="KW-0863">Zinc-finger</keyword>
<dbReference type="GeneID" id="113510183"/>
<dbReference type="InterPro" id="IPR036236">
    <property type="entry name" value="Znf_C2H2_sf"/>
</dbReference>
<evidence type="ECO:0000259" key="6">
    <source>
        <dbReference type="PROSITE" id="PS50157"/>
    </source>
</evidence>
<dbReference type="Gene3D" id="3.30.160.60">
    <property type="entry name" value="Classic Zinc Finger"/>
    <property type="match status" value="3"/>
</dbReference>
<name>A0ABM3N0Q0_GALME</name>
<keyword evidence="1" id="KW-0479">Metal-binding</keyword>
<sequence length="211" mass="24357">MREFETIICIADPYVPPEDMTDYTIVEEGNRKKFSCNKCGTLLSTLDSMRMHIVAGHFNIMTFECPLCDAKFKHKGTKTQHLAKKHGMEEIKVGGSKVVREAQKCVCEICKKEFPSRNCLTRHIPTHRLFNCPECSVVFRKDEIAIHRSEAHGVTIPTCGVCGYKNSKEWRVITHQRKVHLKEKNLSCPHCEAKFFDIHQLRKHLVRSFRG</sequence>
<keyword evidence="4" id="KW-0862">Zinc</keyword>
<keyword evidence="2" id="KW-0677">Repeat</keyword>
<dbReference type="InterPro" id="IPR013087">
    <property type="entry name" value="Znf_C2H2_type"/>
</dbReference>
<protein>
    <submittedName>
        <fullName evidence="8">Vascular endothelial zinc finger 1-like</fullName>
    </submittedName>
</protein>
<proteinExistence type="predicted"/>
<evidence type="ECO:0000256" key="3">
    <source>
        <dbReference type="ARBA" id="ARBA00022771"/>
    </source>
</evidence>
<dbReference type="PANTHER" id="PTHR24379:SF117">
    <property type="entry name" value="ZINC FINGER PROTEIN WECKLE"/>
    <property type="match status" value="1"/>
</dbReference>
<evidence type="ECO:0000313" key="8">
    <source>
        <dbReference type="RefSeq" id="XP_052757172.1"/>
    </source>
</evidence>
<evidence type="ECO:0000313" key="7">
    <source>
        <dbReference type="Proteomes" id="UP001652740"/>
    </source>
</evidence>
<dbReference type="SMART" id="SM00355">
    <property type="entry name" value="ZnF_C2H2"/>
    <property type="match status" value="6"/>
</dbReference>
<evidence type="ECO:0000256" key="4">
    <source>
        <dbReference type="ARBA" id="ARBA00022833"/>
    </source>
</evidence>
<dbReference type="PROSITE" id="PS50157">
    <property type="entry name" value="ZINC_FINGER_C2H2_2"/>
    <property type="match status" value="2"/>
</dbReference>
<evidence type="ECO:0000256" key="1">
    <source>
        <dbReference type="ARBA" id="ARBA00022723"/>
    </source>
</evidence>
<feature type="domain" description="C2H2-type" evidence="6">
    <location>
        <begin position="63"/>
        <end position="91"/>
    </location>
</feature>
<reference evidence="8" key="1">
    <citation type="submission" date="2025-08" db="UniProtKB">
        <authorList>
            <consortium name="RefSeq"/>
        </authorList>
    </citation>
    <scope>IDENTIFICATION</scope>
    <source>
        <tissue evidence="8">Whole larvae</tissue>
    </source>
</reference>
<dbReference type="RefSeq" id="XP_052757172.1">
    <property type="nucleotide sequence ID" value="XM_052901212.1"/>
</dbReference>
<dbReference type="PANTHER" id="PTHR24379">
    <property type="entry name" value="KRAB AND ZINC FINGER DOMAIN-CONTAINING"/>
    <property type="match status" value="1"/>
</dbReference>
<organism evidence="7 8">
    <name type="scientific">Galleria mellonella</name>
    <name type="common">Greater wax moth</name>
    <dbReference type="NCBI Taxonomy" id="7137"/>
    <lineage>
        <taxon>Eukaryota</taxon>
        <taxon>Metazoa</taxon>
        <taxon>Ecdysozoa</taxon>
        <taxon>Arthropoda</taxon>
        <taxon>Hexapoda</taxon>
        <taxon>Insecta</taxon>
        <taxon>Pterygota</taxon>
        <taxon>Neoptera</taxon>
        <taxon>Endopterygota</taxon>
        <taxon>Lepidoptera</taxon>
        <taxon>Glossata</taxon>
        <taxon>Ditrysia</taxon>
        <taxon>Pyraloidea</taxon>
        <taxon>Pyralidae</taxon>
        <taxon>Galleriinae</taxon>
        <taxon>Galleria</taxon>
    </lineage>
</organism>
<gene>
    <name evidence="8" type="primary">LOC113510183</name>
</gene>
<accession>A0ABM3N0Q0</accession>